<evidence type="ECO:0000256" key="2">
    <source>
        <dbReference type="ARBA" id="ARBA00049106"/>
    </source>
</evidence>
<dbReference type="Pfam" id="PF04075">
    <property type="entry name" value="F420H2_quin_red"/>
    <property type="match status" value="1"/>
</dbReference>
<dbReference type="PANTHER" id="PTHR39428">
    <property type="entry name" value="F420H(2)-DEPENDENT QUINONE REDUCTASE RV1261C"/>
    <property type="match status" value="1"/>
</dbReference>
<proteinExistence type="inferred from homology"/>
<dbReference type="AlphaFoldDB" id="A0A6J7GNF0"/>
<gene>
    <name evidence="3" type="ORF">UFOPK3605_01039</name>
</gene>
<dbReference type="InterPro" id="IPR012349">
    <property type="entry name" value="Split_barrel_FMN-bd"/>
</dbReference>
<comment type="catalytic activity">
    <reaction evidence="2">
        <text>oxidized coenzyme F420-(gamma-L-Glu)(n) + a quinol + H(+) = reduced coenzyme F420-(gamma-L-Glu)(n) + a quinone</text>
        <dbReference type="Rhea" id="RHEA:39663"/>
        <dbReference type="Rhea" id="RHEA-COMP:12939"/>
        <dbReference type="Rhea" id="RHEA-COMP:14378"/>
        <dbReference type="ChEBI" id="CHEBI:15378"/>
        <dbReference type="ChEBI" id="CHEBI:24646"/>
        <dbReference type="ChEBI" id="CHEBI:132124"/>
        <dbReference type="ChEBI" id="CHEBI:133980"/>
        <dbReference type="ChEBI" id="CHEBI:139511"/>
    </reaction>
</comment>
<accession>A0A6J7GNF0</accession>
<protein>
    <submittedName>
        <fullName evidence="3">Unannotated protein</fullName>
    </submittedName>
</protein>
<dbReference type="InterPro" id="IPR004378">
    <property type="entry name" value="F420H2_quin_Rdtase"/>
</dbReference>
<reference evidence="3" key="1">
    <citation type="submission" date="2020-05" db="EMBL/GenBank/DDBJ databases">
        <authorList>
            <person name="Chiriac C."/>
            <person name="Salcher M."/>
            <person name="Ghai R."/>
            <person name="Kavagutti S V."/>
        </authorList>
    </citation>
    <scope>NUCLEOTIDE SEQUENCE</scope>
</reference>
<dbReference type="GO" id="GO:0016491">
    <property type="term" value="F:oxidoreductase activity"/>
    <property type="evidence" value="ECO:0007669"/>
    <property type="project" value="InterPro"/>
</dbReference>
<evidence type="ECO:0000313" key="3">
    <source>
        <dbReference type="EMBL" id="CAB4910007.1"/>
    </source>
</evidence>
<sequence length="155" mass="17792">MDQKVEQEWETPSPEEIIALTRAHVEALETSADDGIWVMAGMHHLLVRTTGRRTGDEHKVALPVWFDPEGHRIVVASFAGAKKDPAWYLNLAAATDEVSCKSQSGEYFSRVEILDGQEYERIWNLLVEDRSWYTDYQAQAERRLPLVRLPETRIP</sequence>
<dbReference type="Gene3D" id="2.30.110.10">
    <property type="entry name" value="Electron Transport, Fmn-binding Protein, Chain A"/>
    <property type="match status" value="1"/>
</dbReference>
<organism evidence="3">
    <name type="scientific">freshwater metagenome</name>
    <dbReference type="NCBI Taxonomy" id="449393"/>
    <lineage>
        <taxon>unclassified sequences</taxon>
        <taxon>metagenomes</taxon>
        <taxon>ecological metagenomes</taxon>
    </lineage>
</organism>
<dbReference type="NCBIfam" id="TIGR00026">
    <property type="entry name" value="hi_GC_TIGR00026"/>
    <property type="match status" value="1"/>
</dbReference>
<name>A0A6J7GNF0_9ZZZZ</name>
<dbReference type="GO" id="GO:0005886">
    <property type="term" value="C:plasma membrane"/>
    <property type="evidence" value="ECO:0007669"/>
    <property type="project" value="TreeGrafter"/>
</dbReference>
<dbReference type="GO" id="GO:0070967">
    <property type="term" value="F:coenzyme F420 binding"/>
    <property type="evidence" value="ECO:0007669"/>
    <property type="project" value="TreeGrafter"/>
</dbReference>
<dbReference type="EMBL" id="CAFBMM010000052">
    <property type="protein sequence ID" value="CAB4910007.1"/>
    <property type="molecule type" value="Genomic_DNA"/>
</dbReference>
<evidence type="ECO:0000256" key="1">
    <source>
        <dbReference type="ARBA" id="ARBA00008710"/>
    </source>
</evidence>
<dbReference type="PANTHER" id="PTHR39428:SF3">
    <property type="entry name" value="DEAZAFLAVIN-DEPENDENT NITROREDUCTASE"/>
    <property type="match status" value="1"/>
</dbReference>
<comment type="similarity">
    <text evidence="1">Belongs to the F420H(2)-dependent quinone reductase family.</text>
</comment>